<evidence type="ECO:0000256" key="3">
    <source>
        <dbReference type="ARBA" id="ARBA00022448"/>
    </source>
</evidence>
<evidence type="ECO:0000313" key="11">
    <source>
        <dbReference type="Proteomes" id="UP000252167"/>
    </source>
</evidence>
<evidence type="ECO:0000313" key="9">
    <source>
        <dbReference type="EMBL" id="NAZ15231.1"/>
    </source>
</evidence>
<dbReference type="AlphaFoldDB" id="A0A365YD97"/>
<feature type="transmembrane region" description="Helical" evidence="8">
    <location>
        <begin position="193"/>
        <end position="212"/>
    </location>
</feature>
<reference evidence="9 12" key="2">
    <citation type="submission" date="2020-01" db="EMBL/GenBank/DDBJ databases">
        <title>Glutamicibacter soli M275.</title>
        <authorList>
            <person name="Meng X."/>
        </authorList>
    </citation>
    <scope>NUCLEOTIDE SEQUENCE [LARGE SCALE GENOMIC DNA]</scope>
    <source>
        <strain evidence="9 12">M275</strain>
    </source>
</reference>
<feature type="transmembrane region" description="Helical" evidence="8">
    <location>
        <begin position="95"/>
        <end position="117"/>
    </location>
</feature>
<dbReference type="GO" id="GO:0005886">
    <property type="term" value="C:plasma membrane"/>
    <property type="evidence" value="ECO:0007669"/>
    <property type="project" value="UniProtKB-SubCell"/>
</dbReference>
<feature type="transmembrane region" description="Helical" evidence="8">
    <location>
        <begin position="224"/>
        <end position="249"/>
    </location>
</feature>
<comment type="similarity">
    <text evidence="2">Belongs to the auxin efflux carrier (TC 2.A.69) family.</text>
</comment>
<dbReference type="GO" id="GO:0055085">
    <property type="term" value="P:transmembrane transport"/>
    <property type="evidence" value="ECO:0007669"/>
    <property type="project" value="InterPro"/>
</dbReference>
<dbReference type="InterPro" id="IPR004776">
    <property type="entry name" value="Mem_transp_PIN-like"/>
</dbReference>
<name>A0A365YD97_9MICC</name>
<keyword evidence="4" id="KW-1003">Cell membrane</keyword>
<evidence type="ECO:0000256" key="4">
    <source>
        <dbReference type="ARBA" id="ARBA00022475"/>
    </source>
</evidence>
<evidence type="ECO:0000256" key="1">
    <source>
        <dbReference type="ARBA" id="ARBA00004651"/>
    </source>
</evidence>
<gene>
    <name evidence="10" type="ORF">C1H84_12125</name>
    <name evidence="9" type="ORF">GT020_03985</name>
</gene>
<evidence type="ECO:0000256" key="6">
    <source>
        <dbReference type="ARBA" id="ARBA00022989"/>
    </source>
</evidence>
<keyword evidence="7 8" id="KW-0472">Membrane</keyword>
<dbReference type="Pfam" id="PF03547">
    <property type="entry name" value="Mem_trans"/>
    <property type="match status" value="1"/>
</dbReference>
<evidence type="ECO:0000256" key="8">
    <source>
        <dbReference type="SAM" id="Phobius"/>
    </source>
</evidence>
<dbReference type="Gene3D" id="1.20.1530.20">
    <property type="match status" value="1"/>
</dbReference>
<proteinExistence type="inferred from homology"/>
<dbReference type="EMBL" id="WYDN01000002">
    <property type="protein sequence ID" value="NAZ15231.1"/>
    <property type="molecule type" value="Genomic_DNA"/>
</dbReference>
<evidence type="ECO:0000256" key="7">
    <source>
        <dbReference type="ARBA" id="ARBA00023136"/>
    </source>
</evidence>
<comment type="caution">
    <text evidence="10">The sequence shown here is derived from an EMBL/GenBank/DDBJ whole genome shotgun (WGS) entry which is preliminary data.</text>
</comment>
<feature type="transmembrane region" description="Helical" evidence="8">
    <location>
        <begin position="34"/>
        <end position="52"/>
    </location>
</feature>
<dbReference type="InterPro" id="IPR038770">
    <property type="entry name" value="Na+/solute_symporter_sf"/>
</dbReference>
<evidence type="ECO:0000313" key="12">
    <source>
        <dbReference type="Proteomes" id="UP000477543"/>
    </source>
</evidence>
<comment type="subcellular location">
    <subcellularLocation>
        <location evidence="1">Cell membrane</location>
        <topology evidence="1">Multi-pass membrane protein</topology>
    </subcellularLocation>
</comment>
<feature type="transmembrane region" description="Helical" evidence="8">
    <location>
        <begin position="64"/>
        <end position="83"/>
    </location>
</feature>
<reference evidence="10 11" key="1">
    <citation type="submission" date="2018-01" db="EMBL/GenBank/DDBJ databases">
        <title>Glutamicibacter soli strain NHPC-3 Whole genome sequence and assembly.</title>
        <authorList>
            <person name="Choudhury P."/>
            <person name="Gupta D."/>
            <person name="Sengupta K."/>
            <person name="Jawed A."/>
            <person name="Sultana N."/>
            <person name="Saha P."/>
        </authorList>
    </citation>
    <scope>NUCLEOTIDE SEQUENCE [LARGE SCALE GENOMIC DNA]</scope>
    <source>
        <strain evidence="10 11">NHPC-3</strain>
    </source>
</reference>
<dbReference type="EMBL" id="POAF01000005">
    <property type="protein sequence ID" value="RBM00676.1"/>
    <property type="molecule type" value="Genomic_DNA"/>
</dbReference>
<sequence>MTGVLEGFSIIWVVIAVGYLVGRTGVLGEQARYVLNRVTFFVASPALLFTTLADSDPVAVLGPLLWVAGLSAVLTAVVYHLATARWLKRPASERIVAAMAASTVNSANLGLPIALYVLGDMSYAAPIILFQLALYQPVNLAMLDATTSKHRTTPMAMVLATAKNPMIIGSLLGLVVALTGVQVPQIVLEPVNLIAGASIPAMLLAFGISLVGSKPLEKASGRRADVLIGSVAKLVVHPLLAWVLAYYLFDLRGELLVASVIMAGLPTAQNIFVTASRYEHGVVIAKDTVLMTTICAIPLMMALALLLGI</sequence>
<keyword evidence="3" id="KW-0813">Transport</keyword>
<evidence type="ECO:0000313" key="10">
    <source>
        <dbReference type="EMBL" id="RBM00676.1"/>
    </source>
</evidence>
<dbReference type="RefSeq" id="WP_047119893.1">
    <property type="nucleotide sequence ID" value="NZ_JBNBOD010000001.1"/>
</dbReference>
<keyword evidence="5 8" id="KW-0812">Transmembrane</keyword>
<dbReference type="Proteomes" id="UP000477543">
    <property type="component" value="Unassembled WGS sequence"/>
</dbReference>
<keyword evidence="11" id="KW-1185">Reference proteome</keyword>
<dbReference type="Proteomes" id="UP000252167">
    <property type="component" value="Unassembled WGS sequence"/>
</dbReference>
<protein>
    <submittedName>
        <fullName evidence="10">AEC family transporter</fullName>
    </submittedName>
</protein>
<feature type="transmembrane region" description="Helical" evidence="8">
    <location>
        <begin position="6"/>
        <end position="22"/>
    </location>
</feature>
<accession>A0A365YD97</accession>
<keyword evidence="6 8" id="KW-1133">Transmembrane helix</keyword>
<dbReference type="PANTHER" id="PTHR36838:SF1">
    <property type="entry name" value="SLR1864 PROTEIN"/>
    <property type="match status" value="1"/>
</dbReference>
<feature type="transmembrane region" description="Helical" evidence="8">
    <location>
        <begin position="166"/>
        <end position="187"/>
    </location>
</feature>
<feature type="transmembrane region" description="Helical" evidence="8">
    <location>
        <begin position="123"/>
        <end position="145"/>
    </location>
</feature>
<feature type="transmembrane region" description="Helical" evidence="8">
    <location>
        <begin position="288"/>
        <end position="307"/>
    </location>
</feature>
<organism evidence="10 11">
    <name type="scientific">Glutamicibacter soli</name>
    <dbReference type="NCBI Taxonomy" id="453836"/>
    <lineage>
        <taxon>Bacteria</taxon>
        <taxon>Bacillati</taxon>
        <taxon>Actinomycetota</taxon>
        <taxon>Actinomycetes</taxon>
        <taxon>Micrococcales</taxon>
        <taxon>Micrococcaceae</taxon>
        <taxon>Glutamicibacter</taxon>
    </lineage>
</organism>
<evidence type="ECO:0000256" key="5">
    <source>
        <dbReference type="ARBA" id="ARBA00022692"/>
    </source>
</evidence>
<dbReference type="PANTHER" id="PTHR36838">
    <property type="entry name" value="AUXIN EFFLUX CARRIER FAMILY PROTEIN"/>
    <property type="match status" value="1"/>
</dbReference>
<evidence type="ECO:0000256" key="2">
    <source>
        <dbReference type="ARBA" id="ARBA00010145"/>
    </source>
</evidence>